<protein>
    <submittedName>
        <fullName evidence="1">Uncharacterized protein</fullName>
    </submittedName>
</protein>
<accession>A0A2P2NBW5</accession>
<name>A0A2P2NBW5_RHIMU</name>
<reference evidence="1" key="1">
    <citation type="submission" date="2018-02" db="EMBL/GenBank/DDBJ databases">
        <title>Rhizophora mucronata_Transcriptome.</title>
        <authorList>
            <person name="Meera S.P."/>
            <person name="Sreeshan A."/>
            <person name="Augustine A."/>
        </authorList>
    </citation>
    <scope>NUCLEOTIDE SEQUENCE</scope>
    <source>
        <tissue evidence="1">Leaf</tissue>
    </source>
</reference>
<sequence length="12" mass="1359">MCQSADLSLDLY</sequence>
<proteinExistence type="predicted"/>
<dbReference type="EMBL" id="GGEC01059477">
    <property type="protein sequence ID" value="MBX39961.1"/>
    <property type="molecule type" value="Transcribed_RNA"/>
</dbReference>
<organism evidence="1">
    <name type="scientific">Rhizophora mucronata</name>
    <name type="common">Asiatic mangrove</name>
    <dbReference type="NCBI Taxonomy" id="61149"/>
    <lineage>
        <taxon>Eukaryota</taxon>
        <taxon>Viridiplantae</taxon>
        <taxon>Streptophyta</taxon>
        <taxon>Embryophyta</taxon>
        <taxon>Tracheophyta</taxon>
        <taxon>Spermatophyta</taxon>
        <taxon>Magnoliopsida</taxon>
        <taxon>eudicotyledons</taxon>
        <taxon>Gunneridae</taxon>
        <taxon>Pentapetalae</taxon>
        <taxon>rosids</taxon>
        <taxon>fabids</taxon>
        <taxon>Malpighiales</taxon>
        <taxon>Rhizophoraceae</taxon>
        <taxon>Rhizophora</taxon>
    </lineage>
</organism>
<evidence type="ECO:0000313" key="1">
    <source>
        <dbReference type="EMBL" id="MBX39961.1"/>
    </source>
</evidence>